<reference evidence="2 3" key="1">
    <citation type="journal article" date="2010" name="BMC Genomics">
        <title>The complete genome of Zunongwangia profunda SM-A87 reveals its adaptation to the deep-sea environment and ecological role in sedimentary organic nitrogen degradation.</title>
        <authorList>
            <person name="Qin Q.L."/>
            <person name="Zhang X.Y."/>
            <person name="Wang X.M."/>
            <person name="Liu G.M."/>
            <person name="Chen X.L."/>
            <person name="Xie B.B."/>
            <person name="Dang H.Y."/>
            <person name="Zhou B.C."/>
            <person name="Yu J."/>
            <person name="Zhang Y.Z."/>
        </authorList>
    </citation>
    <scope>NUCLEOTIDE SEQUENCE [LARGE SCALE GENOMIC DNA]</scope>
    <source>
        <strain evidence="3">DSM 18752 / CCTCC AB 206139 / SM-A87</strain>
    </source>
</reference>
<gene>
    <name evidence="2" type="ordered locus">ZPR_2688</name>
</gene>
<organism evidence="2 3">
    <name type="scientific">Zunongwangia profunda (strain DSM 18752 / CCTCC AB 206139 / SM-A87)</name>
    <name type="common">Wangia profunda</name>
    <dbReference type="NCBI Taxonomy" id="655815"/>
    <lineage>
        <taxon>Bacteria</taxon>
        <taxon>Pseudomonadati</taxon>
        <taxon>Bacteroidota</taxon>
        <taxon>Flavobacteriia</taxon>
        <taxon>Flavobacteriales</taxon>
        <taxon>Flavobacteriaceae</taxon>
        <taxon>Zunongwangia</taxon>
    </lineage>
</organism>
<dbReference type="EMBL" id="CP001650">
    <property type="protein sequence ID" value="ADF53010.1"/>
    <property type="molecule type" value="Genomic_DNA"/>
</dbReference>
<keyword evidence="1" id="KW-0472">Membrane</keyword>
<evidence type="ECO:0000256" key="1">
    <source>
        <dbReference type="SAM" id="Phobius"/>
    </source>
</evidence>
<keyword evidence="1" id="KW-0812">Transmembrane</keyword>
<evidence type="ECO:0000313" key="3">
    <source>
        <dbReference type="Proteomes" id="UP000001654"/>
    </source>
</evidence>
<proteinExistence type="predicted"/>
<feature type="transmembrane region" description="Helical" evidence="1">
    <location>
        <begin position="12"/>
        <end position="36"/>
    </location>
</feature>
<name>D5BFB2_ZUNPS</name>
<keyword evidence="1" id="KW-1133">Transmembrane helix</keyword>
<dbReference type="Proteomes" id="UP000001654">
    <property type="component" value="Chromosome"/>
</dbReference>
<dbReference type="STRING" id="655815.ZPR_2688"/>
<protein>
    <submittedName>
        <fullName evidence="2">Uncharacterized protein</fullName>
    </submittedName>
</protein>
<sequence length="40" mass="4928">MTYLFRNWQKLLNYLIYVICLFLAGYFTEQIITLIYQLGF</sequence>
<dbReference type="HOGENOM" id="CLU_3299040_0_0_10"/>
<keyword evidence="3" id="KW-1185">Reference proteome</keyword>
<dbReference type="AlphaFoldDB" id="D5BFB2"/>
<accession>D5BFB2</accession>
<dbReference type="KEGG" id="zpr:ZPR_2688"/>
<evidence type="ECO:0000313" key="2">
    <source>
        <dbReference type="EMBL" id="ADF53010.1"/>
    </source>
</evidence>